<feature type="transmembrane region" description="Helical" evidence="6">
    <location>
        <begin position="600"/>
        <end position="624"/>
    </location>
</feature>
<keyword evidence="9" id="KW-1185">Reference proteome</keyword>
<sequence length="725" mass="79875">MKKLLNIFVRDIKNIVVNPAAIVIVIGLCILPSLYAWINIKACWDPYANTGNLPIAIVNEDEGATFNGKNINVGDEVVANLKKNKTIDWIFVDDWQGNYGLNEGKYYALIEIPNNFSAGMVSLASANPKKPNIIYRSNEKLNAIAAKITNSVKERFASDLKAEFVSTVNREALNTLNSIVDNPDKQKAQIIQFKETLDEANNNIADIKKYIDEANSNSLGLQNYLGKVQNNLPKITQQINSLQQATESSKILVSDTKQAVNSTASTLNNDMVQAKSINNRIQTLLQQIKDTNNSASNLANSTDTAKNINELININNSLDKTAATDINFIQSIAETNNNSALTNTINSLQFLDGLIKTEGNNLNQLKIMLGNNINAGNNNSLNNEIDKLLAENNQVSNSLDNTSNKFYSSALPVLNNIGDNLNTSLDDVNSVLEATKVIVPQLRALAQYGIATSKLSVNQANQLKDKLSSIQNQLNQLTSKMNTVNGDDLNDLVKILKMNPNKLSSFIYSPMDVKEVDVYGEGIFGIGLTPFYTVLAIWVGALLLCALLTTEYRDFEGKEKLNFIQKHFGKLLLFLMLALIQAAIVTLGDKYILGVNPKNMALMMEFSLASAVTFTIIIFTLVSLMGNVGKAIAVVMMVFQIAGSGGIYPIQTNPEIFGVLEPLWPFTYAINGFREAIAGPVWSNVYSSFKALGYFTIIFLLLVILKPLFHKITEFMEKKFEQSGL</sequence>
<dbReference type="Pfam" id="PF12698">
    <property type="entry name" value="ABC2_membrane_3"/>
    <property type="match status" value="1"/>
</dbReference>
<feature type="domain" description="ABC-2 type transporter transmembrane" evidence="7">
    <location>
        <begin position="376"/>
        <end position="705"/>
    </location>
</feature>
<reference evidence="8 9" key="1">
    <citation type="submission" date="2012-01" db="EMBL/GenBank/DDBJ databases">
        <title>Complete sequence of chromosome of Clostridium pasteurianum BC1.</title>
        <authorList>
            <consortium name="US DOE Joint Genome Institute"/>
            <person name="Lucas S."/>
            <person name="Han J."/>
            <person name="Lapidus A."/>
            <person name="Cheng J.-F."/>
            <person name="Goodwin L."/>
            <person name="Pitluck S."/>
            <person name="Peters L."/>
            <person name="Mikhailova N."/>
            <person name="Teshima H."/>
            <person name="Detter J.C."/>
            <person name="Han C."/>
            <person name="Tapia R."/>
            <person name="Land M."/>
            <person name="Hauser L."/>
            <person name="Kyrpides N."/>
            <person name="Ivanova N."/>
            <person name="Pagani I."/>
            <person name="Dunn J."/>
            <person name="Taghavi S."/>
            <person name="Francis A."/>
            <person name="van der Lelie D."/>
            <person name="Woyke T."/>
        </authorList>
    </citation>
    <scope>NUCLEOTIDE SEQUENCE [LARGE SCALE GENOMIC DNA]</scope>
    <source>
        <strain evidence="8 9">BC1</strain>
    </source>
</reference>
<feature type="transmembrane region" description="Helical" evidence="6">
    <location>
        <begin position="20"/>
        <end position="38"/>
    </location>
</feature>
<dbReference type="InterPro" id="IPR017500">
    <property type="entry name" value="Phage_infect_YhgE_N"/>
</dbReference>
<feature type="coiled-coil region" evidence="5">
    <location>
        <begin position="460"/>
        <end position="487"/>
    </location>
</feature>
<evidence type="ECO:0000256" key="5">
    <source>
        <dbReference type="SAM" id="Coils"/>
    </source>
</evidence>
<dbReference type="PANTHER" id="PTHR43077:SF10">
    <property type="entry name" value="TRANSPORT PERMEASE PROTEIN"/>
    <property type="match status" value="1"/>
</dbReference>
<name>R4K2V1_CLOPA</name>
<dbReference type="Gene3D" id="3.40.1710.10">
    <property type="entry name" value="abc type-2 transporter like domain"/>
    <property type="match status" value="1"/>
</dbReference>
<gene>
    <name evidence="8" type="ORF">Clopa_1022</name>
</gene>
<keyword evidence="3 6" id="KW-1133">Transmembrane helix</keyword>
<dbReference type="PANTHER" id="PTHR43077">
    <property type="entry name" value="TRANSPORT PERMEASE YVFS-RELATED"/>
    <property type="match status" value="1"/>
</dbReference>
<evidence type="ECO:0000256" key="4">
    <source>
        <dbReference type="ARBA" id="ARBA00023136"/>
    </source>
</evidence>
<dbReference type="AlphaFoldDB" id="R4K2V1"/>
<dbReference type="NCBIfam" id="TIGR03061">
    <property type="entry name" value="pip_yhgE_Nterm"/>
    <property type="match status" value="1"/>
</dbReference>
<dbReference type="STRING" id="86416.Clopa_1022"/>
<dbReference type="HOGENOM" id="CLU_004534_2_0_9"/>
<keyword evidence="5" id="KW-0175">Coiled coil</keyword>
<feature type="transmembrane region" description="Helical" evidence="6">
    <location>
        <begin position="571"/>
        <end position="588"/>
    </location>
</feature>
<evidence type="ECO:0000313" key="8">
    <source>
        <dbReference type="EMBL" id="AGK96031.1"/>
    </source>
</evidence>
<dbReference type="PATRIC" id="fig|86416.3.peg.1015"/>
<dbReference type="GO" id="GO:0140359">
    <property type="term" value="F:ABC-type transporter activity"/>
    <property type="evidence" value="ECO:0007669"/>
    <property type="project" value="InterPro"/>
</dbReference>
<dbReference type="RefSeq" id="WP_015614354.1">
    <property type="nucleotide sequence ID" value="NC_021182.1"/>
</dbReference>
<evidence type="ECO:0000259" key="7">
    <source>
        <dbReference type="Pfam" id="PF12698"/>
    </source>
</evidence>
<dbReference type="eggNOG" id="COG1511">
    <property type="taxonomic scope" value="Bacteria"/>
</dbReference>
<evidence type="ECO:0000256" key="1">
    <source>
        <dbReference type="ARBA" id="ARBA00004141"/>
    </source>
</evidence>
<dbReference type="NCBIfam" id="TIGR03062">
    <property type="entry name" value="pip_yhgE_Cterm"/>
    <property type="match status" value="1"/>
</dbReference>
<evidence type="ECO:0000256" key="3">
    <source>
        <dbReference type="ARBA" id="ARBA00022989"/>
    </source>
</evidence>
<dbReference type="Proteomes" id="UP000013523">
    <property type="component" value="Chromosome"/>
</dbReference>
<dbReference type="OrthoDB" id="9811483at2"/>
<proteinExistence type="predicted"/>
<dbReference type="KEGG" id="cpas:Clopa_1022"/>
<comment type="subcellular location">
    <subcellularLocation>
        <location evidence="1">Membrane</location>
        <topology evidence="1">Multi-pass membrane protein</topology>
    </subcellularLocation>
</comment>
<dbReference type="InterPro" id="IPR017501">
    <property type="entry name" value="Phage_infect_YhgE_C"/>
</dbReference>
<dbReference type="InterPro" id="IPR013525">
    <property type="entry name" value="ABC2_TM"/>
</dbReference>
<dbReference type="EMBL" id="CP003261">
    <property type="protein sequence ID" value="AGK96031.1"/>
    <property type="molecule type" value="Genomic_DNA"/>
</dbReference>
<feature type="transmembrane region" description="Helical" evidence="6">
    <location>
        <begin position="691"/>
        <end position="709"/>
    </location>
</feature>
<feature type="transmembrane region" description="Helical" evidence="6">
    <location>
        <begin position="531"/>
        <end position="550"/>
    </location>
</feature>
<feature type="coiled-coil region" evidence="5">
    <location>
        <begin position="378"/>
        <end position="405"/>
    </location>
</feature>
<evidence type="ECO:0000256" key="2">
    <source>
        <dbReference type="ARBA" id="ARBA00022692"/>
    </source>
</evidence>
<evidence type="ECO:0000313" key="9">
    <source>
        <dbReference type="Proteomes" id="UP000013523"/>
    </source>
</evidence>
<keyword evidence="2 6" id="KW-0812">Transmembrane</keyword>
<evidence type="ECO:0000256" key="6">
    <source>
        <dbReference type="SAM" id="Phobius"/>
    </source>
</evidence>
<dbReference type="GO" id="GO:0016020">
    <property type="term" value="C:membrane"/>
    <property type="evidence" value="ECO:0007669"/>
    <property type="project" value="UniProtKB-SubCell"/>
</dbReference>
<organism evidence="8 9">
    <name type="scientific">Clostridium pasteurianum BC1</name>
    <dbReference type="NCBI Taxonomy" id="86416"/>
    <lineage>
        <taxon>Bacteria</taxon>
        <taxon>Bacillati</taxon>
        <taxon>Bacillota</taxon>
        <taxon>Clostridia</taxon>
        <taxon>Eubacteriales</taxon>
        <taxon>Clostridiaceae</taxon>
        <taxon>Clostridium</taxon>
    </lineage>
</organism>
<protein>
    <submittedName>
        <fullName evidence="8">YhgE/Pip-like protein</fullName>
    </submittedName>
</protein>
<accession>R4K2V1</accession>
<dbReference type="InterPro" id="IPR051328">
    <property type="entry name" value="T7SS_ABC-Transporter"/>
</dbReference>
<feature type="transmembrane region" description="Helical" evidence="6">
    <location>
        <begin position="631"/>
        <end position="650"/>
    </location>
</feature>
<keyword evidence="4 6" id="KW-0472">Membrane</keyword>